<keyword evidence="2" id="KW-1185">Reference proteome</keyword>
<comment type="caution">
    <text evidence="1">The sequence shown here is derived from an EMBL/GenBank/DDBJ whole genome shotgun (WGS) entry which is preliminary data.</text>
</comment>
<reference evidence="1 2" key="1">
    <citation type="submission" date="2019-10" db="EMBL/GenBank/DDBJ databases">
        <title>Whole genome shotgun sequence of Acrocarpospora macrocephala NBRC 16266.</title>
        <authorList>
            <person name="Ichikawa N."/>
            <person name="Kimura A."/>
            <person name="Kitahashi Y."/>
            <person name="Komaki H."/>
            <person name="Oguchi A."/>
        </authorList>
    </citation>
    <scope>NUCLEOTIDE SEQUENCE [LARGE SCALE GENOMIC DNA]</scope>
    <source>
        <strain evidence="1 2">NBRC 16266</strain>
    </source>
</reference>
<accession>A0A5M3X865</accession>
<evidence type="ECO:0000313" key="2">
    <source>
        <dbReference type="Proteomes" id="UP000331127"/>
    </source>
</evidence>
<name>A0A5M3X865_9ACTN</name>
<dbReference type="Proteomes" id="UP000331127">
    <property type="component" value="Unassembled WGS sequence"/>
</dbReference>
<evidence type="ECO:0000313" key="1">
    <source>
        <dbReference type="EMBL" id="GES15093.1"/>
    </source>
</evidence>
<dbReference type="EMBL" id="BLAE01000069">
    <property type="protein sequence ID" value="GES15093.1"/>
    <property type="molecule type" value="Genomic_DNA"/>
</dbReference>
<dbReference type="AlphaFoldDB" id="A0A5M3X865"/>
<proteinExistence type="predicted"/>
<gene>
    <name evidence="1" type="ORF">Amac_086900</name>
</gene>
<organism evidence="1 2">
    <name type="scientific">Acrocarpospora macrocephala</name>
    <dbReference type="NCBI Taxonomy" id="150177"/>
    <lineage>
        <taxon>Bacteria</taxon>
        <taxon>Bacillati</taxon>
        <taxon>Actinomycetota</taxon>
        <taxon>Actinomycetes</taxon>
        <taxon>Streptosporangiales</taxon>
        <taxon>Streptosporangiaceae</taxon>
        <taxon>Acrocarpospora</taxon>
    </lineage>
</organism>
<sequence>MTCLPKLAVTTERPSRVSIAARPGPIARVRALDSPNAGDLRKLDEDAVRLFAQLLATGLAM</sequence>
<protein>
    <submittedName>
        <fullName evidence="1">Uncharacterized protein</fullName>
    </submittedName>
</protein>